<feature type="compositionally biased region" description="Basic and acidic residues" evidence="6">
    <location>
        <begin position="472"/>
        <end position="482"/>
    </location>
</feature>
<dbReference type="OrthoDB" id="10253254at2759"/>
<feature type="compositionally biased region" description="Acidic residues" evidence="6">
    <location>
        <begin position="503"/>
        <end position="518"/>
    </location>
</feature>
<feature type="compositionally biased region" description="Acidic residues" evidence="6">
    <location>
        <begin position="483"/>
        <end position="494"/>
    </location>
</feature>
<dbReference type="SMART" id="SM00490">
    <property type="entry name" value="HELICc"/>
    <property type="match status" value="1"/>
</dbReference>
<dbReference type="InterPro" id="IPR027417">
    <property type="entry name" value="P-loop_NTPase"/>
</dbReference>
<accession>A0A2T7CV51</accession>
<name>A0A2T7CV51_9POAL</name>
<keyword evidence="3" id="KW-0378">Hydrolase</keyword>
<dbReference type="Pfam" id="PF04408">
    <property type="entry name" value="WHD_HA2"/>
    <property type="match status" value="1"/>
</dbReference>
<dbReference type="Gene3D" id="3.40.50.300">
    <property type="entry name" value="P-loop containing nucleotide triphosphate hydrolases"/>
    <property type="match status" value="3"/>
</dbReference>
<evidence type="ECO:0000313" key="8">
    <source>
        <dbReference type="EMBL" id="PUZ47191.1"/>
    </source>
</evidence>
<dbReference type="GO" id="GO:0000462">
    <property type="term" value="P:maturation of SSU-rRNA from tricistronic rRNA transcript (SSU-rRNA, 5.8S rRNA, LSU-rRNA)"/>
    <property type="evidence" value="ECO:0007669"/>
    <property type="project" value="TreeGrafter"/>
</dbReference>
<dbReference type="CDD" id="cd18791">
    <property type="entry name" value="SF2_C_RHA"/>
    <property type="match status" value="1"/>
</dbReference>
<evidence type="ECO:0000256" key="3">
    <source>
        <dbReference type="ARBA" id="ARBA00022801"/>
    </source>
</evidence>
<dbReference type="InterPro" id="IPR048333">
    <property type="entry name" value="HA2_WH"/>
</dbReference>
<dbReference type="InterPro" id="IPR042035">
    <property type="entry name" value="DEAH_win-hel_dom"/>
</dbReference>
<dbReference type="GO" id="GO:0005730">
    <property type="term" value="C:nucleolus"/>
    <property type="evidence" value="ECO:0007669"/>
    <property type="project" value="TreeGrafter"/>
</dbReference>
<reference evidence="8 9" key="1">
    <citation type="submission" date="2018-04" db="EMBL/GenBank/DDBJ databases">
        <title>WGS assembly of Panicum hallii var. hallii HAL2.</title>
        <authorList>
            <person name="Lovell J."/>
            <person name="Jenkins J."/>
            <person name="Lowry D."/>
            <person name="Mamidi S."/>
            <person name="Sreedasyam A."/>
            <person name="Weng X."/>
            <person name="Barry K."/>
            <person name="Bonette J."/>
            <person name="Campitelli B."/>
            <person name="Daum C."/>
            <person name="Gordon S."/>
            <person name="Gould B."/>
            <person name="Lipzen A."/>
            <person name="MacQueen A."/>
            <person name="Palacio-Mejia J."/>
            <person name="Plott C."/>
            <person name="Shakirov E."/>
            <person name="Shu S."/>
            <person name="Yoshinaga Y."/>
            <person name="Zane M."/>
            <person name="Rokhsar D."/>
            <person name="Grimwood J."/>
            <person name="Schmutz J."/>
            <person name="Juenger T."/>
        </authorList>
    </citation>
    <scope>NUCLEOTIDE SEQUENCE [LARGE SCALE GENOMIC DNA]</scope>
    <source>
        <strain evidence="9">cv. HAL2</strain>
    </source>
</reference>
<evidence type="ECO:0000256" key="1">
    <source>
        <dbReference type="ARBA" id="ARBA00008792"/>
    </source>
</evidence>
<evidence type="ECO:0000256" key="5">
    <source>
        <dbReference type="ARBA" id="ARBA00022840"/>
    </source>
</evidence>
<keyword evidence="5" id="KW-0067">ATP-binding</keyword>
<dbReference type="PROSITE" id="PS51192">
    <property type="entry name" value="HELICASE_ATP_BIND_1"/>
    <property type="match status" value="1"/>
</dbReference>
<dbReference type="PROSITE" id="PS00690">
    <property type="entry name" value="DEAH_ATP_HELICASE"/>
    <property type="match status" value="1"/>
</dbReference>
<dbReference type="PANTHER" id="PTHR18934">
    <property type="entry name" value="ATP-DEPENDENT RNA HELICASE"/>
    <property type="match status" value="1"/>
</dbReference>
<evidence type="ECO:0000313" key="9">
    <source>
        <dbReference type="Proteomes" id="UP000244336"/>
    </source>
</evidence>
<gene>
    <name evidence="8" type="ORF">GQ55_7G144100</name>
</gene>
<feature type="domain" description="Helicase ATP-binding" evidence="7">
    <location>
        <begin position="278"/>
        <end position="406"/>
    </location>
</feature>
<dbReference type="SUPFAM" id="SSF52540">
    <property type="entry name" value="P-loop containing nucleoside triphosphate hydrolases"/>
    <property type="match status" value="1"/>
</dbReference>
<dbReference type="STRING" id="1504633.A0A2T7CV51"/>
<protein>
    <recommendedName>
        <fullName evidence="7">Helicase ATP-binding domain-containing protein</fullName>
    </recommendedName>
</protein>
<keyword evidence="9" id="KW-1185">Reference proteome</keyword>
<dbReference type="GO" id="GO:0004386">
    <property type="term" value="F:helicase activity"/>
    <property type="evidence" value="ECO:0007669"/>
    <property type="project" value="UniProtKB-KW"/>
</dbReference>
<dbReference type="GO" id="GO:0005524">
    <property type="term" value="F:ATP binding"/>
    <property type="evidence" value="ECO:0007669"/>
    <property type="project" value="UniProtKB-KW"/>
</dbReference>
<dbReference type="Pfam" id="PF21010">
    <property type="entry name" value="HA2_C"/>
    <property type="match status" value="1"/>
</dbReference>
<evidence type="ECO:0000259" key="7">
    <source>
        <dbReference type="PROSITE" id="PS51192"/>
    </source>
</evidence>
<proteinExistence type="inferred from homology"/>
<dbReference type="InterPro" id="IPR001650">
    <property type="entry name" value="Helicase_C-like"/>
</dbReference>
<dbReference type="Gene3D" id="1.10.10.2130">
    <property type="entry name" value="DEAH helicase family, winged-helix domain"/>
    <property type="match status" value="1"/>
</dbReference>
<keyword evidence="4" id="KW-0347">Helicase</keyword>
<dbReference type="GO" id="GO:0003723">
    <property type="term" value="F:RNA binding"/>
    <property type="evidence" value="ECO:0007669"/>
    <property type="project" value="TreeGrafter"/>
</dbReference>
<dbReference type="InterPro" id="IPR002464">
    <property type="entry name" value="DNA/RNA_helicase_DEAH_CS"/>
</dbReference>
<feature type="region of interest" description="Disordered" evidence="6">
    <location>
        <begin position="468"/>
        <end position="518"/>
    </location>
</feature>
<evidence type="ECO:0000256" key="4">
    <source>
        <dbReference type="ARBA" id="ARBA00022806"/>
    </source>
</evidence>
<comment type="similarity">
    <text evidence="1">Belongs to the DEAD box helicase family. DEAH subfamily.</text>
</comment>
<dbReference type="PANTHER" id="PTHR18934:SF99">
    <property type="entry name" value="ATP-DEPENDENT RNA HELICASE DHX37-RELATED"/>
    <property type="match status" value="1"/>
</dbReference>
<dbReference type="SMART" id="SM00487">
    <property type="entry name" value="DEXDc"/>
    <property type="match status" value="1"/>
</dbReference>
<feature type="region of interest" description="Disordered" evidence="6">
    <location>
        <begin position="787"/>
        <end position="815"/>
    </location>
</feature>
<dbReference type="AlphaFoldDB" id="A0A2T7CV51"/>
<organism evidence="8 9">
    <name type="scientific">Panicum hallii var. hallii</name>
    <dbReference type="NCBI Taxonomy" id="1504633"/>
    <lineage>
        <taxon>Eukaryota</taxon>
        <taxon>Viridiplantae</taxon>
        <taxon>Streptophyta</taxon>
        <taxon>Embryophyta</taxon>
        <taxon>Tracheophyta</taxon>
        <taxon>Spermatophyta</taxon>
        <taxon>Magnoliopsida</taxon>
        <taxon>Liliopsida</taxon>
        <taxon>Poales</taxon>
        <taxon>Poaceae</taxon>
        <taxon>PACMAD clade</taxon>
        <taxon>Panicoideae</taxon>
        <taxon>Panicodae</taxon>
        <taxon>Paniceae</taxon>
        <taxon>Panicinae</taxon>
        <taxon>Panicum</taxon>
        <taxon>Panicum sect. Panicum</taxon>
    </lineage>
</organism>
<sequence>MDCSNAQLLPCKRKNKAQGKVKNGKKNRQDPKISKSNLKKLQKLEEERQKKLLQAKSLRFCEWNHKISIDGYLLLHASGTIGQAETLKEKLRRSAQFSRAGLVVPEELLLFKKDGYQKDSESNEASEEVFPHKFVDSTDAKECNRNLTGRKSKNGIENDAMKPVKCKGMVDAGMSNPEPETEGNFDLSDMLVSTIKPSLPSCSCEEIDLQDEELIQEEAVVEECFNPPIVVPVSRPYEVEKARRDLPIIMMEQEIMEAIYENSVVILCGETGCGGFRYELGLKLGKEVGFQVRHDKMVGSNCSIKFMTDGILLREIQSDFLLKSYSVIILDEAHERSLSTDILIGMLSRVVKLRKNLHAEHLDKLRLGLISPEEVINQLKVVLMSATLQLKDFSSNTRLFDVIPPALKVPVRQFPVTVHFSKRTHDDYLGHAYKKVMSIHKRLPRGGILVFVTGQQEVDYLCKKLQRASKQQTDKQPEKVEADESSIIPEEDEMNVGPNVDSSDIETEDETDTDSEDAPVLEFMKGAEGSSVPKESFKAISRGAEVQGGVEKSSDATSLEESIPCVPCLGKCTKPMSVSHSKLRVLPLYAMLPASQQLQVFQDIPEDERLVVVAETSLTIPGIKYVVDTGKQKVKNYYHATGMVSYEIQWISKASASQCAGRAGRTGPGHCYRLYSAAAYGKDELFPEFSDPEIRRVPVDGIVLMLKFMKIDEFKFPFPTPPNKESLVKAEGSLKALEALDSQGKLTPLGKAMVHQQCFARPNFILGFAAASASSLSFPNPFLMQNEFSGESKEHNPDPDDEDQQERKKQKKKLEAMVRDSHAKFTNPSSDALTIAHALQLFELSENTVEFCRVNSLHLKTMEEMLKLRKQLLRLIFHHSQSCEEFSWKFGGFEDVEEAWRSESDKKPMQFIEEEILGEGICAGWADRAAKRIRTFSASSSRDVRKFIKNRPYMHGVTSVKPSWLLKYASSLCTFSAPLEDQGIVPVNDASIRSKVFACALLKGDVLPCLEEARAFLSLSPSVVLGPVIHRRVGDLLSKMKTGQKLIYSRAALRDAWNRNPYFLYPESKACFQDKFHSQFGALWNKMHREIRLEGQNLFPKAVQED</sequence>
<keyword evidence="2" id="KW-0547">Nucleotide-binding</keyword>
<dbReference type="Gramene" id="PUZ47191">
    <property type="protein sequence ID" value="PUZ47191"/>
    <property type="gene ID" value="GQ55_7G144100"/>
</dbReference>
<dbReference type="InterPro" id="IPR014001">
    <property type="entry name" value="Helicase_ATP-bd"/>
</dbReference>
<dbReference type="Proteomes" id="UP000244336">
    <property type="component" value="Chromosome 7"/>
</dbReference>
<dbReference type="GO" id="GO:0016787">
    <property type="term" value="F:hydrolase activity"/>
    <property type="evidence" value="ECO:0007669"/>
    <property type="project" value="UniProtKB-KW"/>
</dbReference>
<evidence type="ECO:0000256" key="6">
    <source>
        <dbReference type="SAM" id="MobiDB-lite"/>
    </source>
</evidence>
<evidence type="ECO:0000256" key="2">
    <source>
        <dbReference type="ARBA" id="ARBA00022741"/>
    </source>
</evidence>
<dbReference type="EMBL" id="CM009755">
    <property type="protein sequence ID" value="PUZ47191.1"/>
    <property type="molecule type" value="Genomic_DNA"/>
</dbReference>